<comment type="caution">
    <text evidence="7">The sequence shown here is derived from an EMBL/GenBank/DDBJ whole genome shotgun (WGS) entry which is preliminary data.</text>
</comment>
<dbReference type="OrthoDB" id="9808930at2"/>
<evidence type="ECO:0000256" key="3">
    <source>
        <dbReference type="ARBA" id="ARBA00022989"/>
    </source>
</evidence>
<gene>
    <name evidence="7" type="ORF">EV385_4474</name>
</gene>
<dbReference type="EMBL" id="SHKY01000001">
    <property type="protein sequence ID" value="RZU52600.1"/>
    <property type="molecule type" value="Genomic_DNA"/>
</dbReference>
<keyword evidence="4 6" id="KW-0472">Membrane</keyword>
<dbReference type="AlphaFoldDB" id="A0A4Q7ZNI9"/>
<feature type="compositionally biased region" description="Pro residues" evidence="5">
    <location>
        <begin position="69"/>
        <end position="82"/>
    </location>
</feature>
<dbReference type="InterPro" id="IPR019109">
    <property type="entry name" value="MamF_MmsF"/>
</dbReference>
<accession>A0A4Q7ZNI9</accession>
<evidence type="ECO:0000256" key="1">
    <source>
        <dbReference type="ARBA" id="ARBA00004141"/>
    </source>
</evidence>
<proteinExistence type="predicted"/>
<protein>
    <recommendedName>
        <fullName evidence="9">Tic20 family protein</fullName>
    </recommendedName>
</protein>
<evidence type="ECO:0008006" key="9">
    <source>
        <dbReference type="Google" id="ProtNLM"/>
    </source>
</evidence>
<evidence type="ECO:0000313" key="8">
    <source>
        <dbReference type="Proteomes" id="UP000292564"/>
    </source>
</evidence>
<sequence>MTEPPRPPGEGNPTDPTAPFNPHTGNEPTPGSAPPPPPGAPQPPPYGSPPPSSGAGGYPPPSSGAGGYAPPPGGGYGPPPGGGYPTGGTPPQYGYNPGGANEDKTWILVAHFGGAAGAFFGGGAAGWIGPLVALLARGNQSPIVRQHAVAALNFQLLWTIIAVVGYALMCIVIGIIPVIGAIIVGTIFGIIAGVKANNNEPYSYPMTVSMIK</sequence>
<feature type="compositionally biased region" description="Pro residues" evidence="5">
    <location>
        <begin position="1"/>
        <end position="10"/>
    </location>
</feature>
<reference evidence="7 8" key="1">
    <citation type="submission" date="2019-02" db="EMBL/GenBank/DDBJ databases">
        <title>Sequencing the genomes of 1000 actinobacteria strains.</title>
        <authorList>
            <person name="Klenk H.-P."/>
        </authorList>
    </citation>
    <scope>NUCLEOTIDE SEQUENCE [LARGE SCALE GENOMIC DNA]</scope>
    <source>
        <strain evidence="7 8">DSM 45162</strain>
    </source>
</reference>
<keyword evidence="8" id="KW-1185">Reference proteome</keyword>
<feature type="compositionally biased region" description="Pro residues" evidence="5">
    <location>
        <begin position="31"/>
        <end position="62"/>
    </location>
</feature>
<evidence type="ECO:0000256" key="2">
    <source>
        <dbReference type="ARBA" id="ARBA00022692"/>
    </source>
</evidence>
<evidence type="ECO:0000313" key="7">
    <source>
        <dbReference type="EMBL" id="RZU52600.1"/>
    </source>
</evidence>
<name>A0A4Q7ZNI9_9ACTN</name>
<evidence type="ECO:0000256" key="4">
    <source>
        <dbReference type="ARBA" id="ARBA00023136"/>
    </source>
</evidence>
<feature type="region of interest" description="Disordered" evidence="5">
    <location>
        <begin position="1"/>
        <end position="98"/>
    </location>
</feature>
<evidence type="ECO:0000256" key="6">
    <source>
        <dbReference type="SAM" id="Phobius"/>
    </source>
</evidence>
<feature type="compositionally biased region" description="Low complexity" evidence="5">
    <location>
        <begin position="87"/>
        <end position="98"/>
    </location>
</feature>
<feature type="transmembrane region" description="Helical" evidence="6">
    <location>
        <begin position="148"/>
        <end position="169"/>
    </location>
</feature>
<organism evidence="7 8">
    <name type="scientific">Krasilnikovia cinnamomea</name>
    <dbReference type="NCBI Taxonomy" id="349313"/>
    <lineage>
        <taxon>Bacteria</taxon>
        <taxon>Bacillati</taxon>
        <taxon>Actinomycetota</taxon>
        <taxon>Actinomycetes</taxon>
        <taxon>Micromonosporales</taxon>
        <taxon>Micromonosporaceae</taxon>
        <taxon>Krasilnikovia</taxon>
    </lineage>
</organism>
<evidence type="ECO:0000256" key="5">
    <source>
        <dbReference type="SAM" id="MobiDB-lite"/>
    </source>
</evidence>
<feature type="transmembrane region" description="Helical" evidence="6">
    <location>
        <begin position="106"/>
        <end position="136"/>
    </location>
</feature>
<keyword evidence="3 6" id="KW-1133">Transmembrane helix</keyword>
<keyword evidence="2 6" id="KW-0812">Transmembrane</keyword>
<dbReference type="RefSeq" id="WP_130511194.1">
    <property type="nucleotide sequence ID" value="NZ_SHKY01000001.1"/>
</dbReference>
<dbReference type="Pfam" id="PF09685">
    <property type="entry name" value="MamF_MmsF"/>
    <property type="match status" value="1"/>
</dbReference>
<feature type="transmembrane region" description="Helical" evidence="6">
    <location>
        <begin position="175"/>
        <end position="194"/>
    </location>
</feature>
<dbReference type="Proteomes" id="UP000292564">
    <property type="component" value="Unassembled WGS sequence"/>
</dbReference>
<comment type="subcellular location">
    <subcellularLocation>
        <location evidence="1">Membrane</location>
        <topology evidence="1">Multi-pass membrane protein</topology>
    </subcellularLocation>
</comment>